<evidence type="ECO:0000259" key="6">
    <source>
        <dbReference type="Pfam" id="PF12584"/>
    </source>
</evidence>
<dbReference type="InterPro" id="IPR011990">
    <property type="entry name" value="TPR-like_helical_dom_sf"/>
</dbReference>
<dbReference type="Pfam" id="PF23036">
    <property type="entry name" value="TRAPPC10_1st"/>
    <property type="match status" value="1"/>
</dbReference>
<feature type="compositionally biased region" description="Polar residues" evidence="4">
    <location>
        <begin position="1118"/>
        <end position="1136"/>
    </location>
</feature>
<dbReference type="PANTHER" id="PTHR13251">
    <property type="entry name" value="EPILEPSY HOLOPROSENCEPHALY CANDIDATE 1/TMEM1"/>
    <property type="match status" value="1"/>
</dbReference>
<evidence type="ECO:0000313" key="9">
    <source>
        <dbReference type="Proteomes" id="UP000695022"/>
    </source>
</evidence>
<dbReference type="PANTHER" id="PTHR13251:SF3">
    <property type="entry name" value="TRAFFICKING PROTEIN PARTICLE COMPLEX SUBUNIT 10"/>
    <property type="match status" value="1"/>
</dbReference>
<reference evidence="10" key="1">
    <citation type="submission" date="2025-08" db="UniProtKB">
        <authorList>
            <consortium name="RefSeq"/>
        </authorList>
    </citation>
    <scope>IDENTIFICATION</scope>
</reference>
<evidence type="ECO:0000259" key="8">
    <source>
        <dbReference type="Pfam" id="PF23604"/>
    </source>
</evidence>
<feature type="domain" description="TRAPPC10/Trs130 C-terminal" evidence="6">
    <location>
        <begin position="969"/>
        <end position="1166"/>
    </location>
</feature>
<dbReference type="SUPFAM" id="SSF48452">
    <property type="entry name" value="TPR-like"/>
    <property type="match status" value="1"/>
</dbReference>
<feature type="region of interest" description="Disordered" evidence="4">
    <location>
        <begin position="1100"/>
        <end position="1142"/>
    </location>
</feature>
<evidence type="ECO:0000256" key="2">
    <source>
        <dbReference type="ARBA" id="ARBA00022448"/>
    </source>
</evidence>
<sequence length="1178" mass="130533">MEDKPVVTHAGDAALFLALHAGLAGALPREQVEWRRSYGRAPKTVLLDANFVQFSEDILPKHPEVALLGQPVFHTYWTECNDVDAYKAAVKEEITTWQASLKNYGITDWLIVAVVNTESKKGKKPNILPRTSVVDKIKSDFCSKQNDRCFVLFEPFKSDVKSAESWQTLLQRLRQLILHGLNRYLSRFEENMRSQREKRTVPGWSFCNYFMLQEELAFVFQMLGQYEDALVQYDELDALFTQYVVNYSAGDTTEWMATFMRPCICWDGLSLAVETNDGRRAAIQHATAHLLDFRNYLFSRQCALLLTLRRPWEVAQRSLPFMHNCVNELNLLEIAMPKGSVYCWVFLSCLEVLDKCESASHLTEFESYSLYTASLWNYARLKLHALGELCGLMPGTESSSEQLNMVVDLLSGMGQTESGNSKKPGPMDKLREALSSEESFRKHYLELSELAMGTFKHIGRLRSARLIGKDLAVFYMKLGELYMAENYLQEALKMYKKEGWESMVADTRMELAKCQLQQGNYYKYVKTCAHLASSLMLPADTRQEYYDELITTVRTLEDIVRMKAERIFELTSAEVAPATAVTLGDTVTVTLHVTNNLPSGVLCNIACSLRHTPRDRSDDDSGGSSNQMRSASESSLGSAGCGSDAASATGSKHAAGATRGSRRLRIQETIDRVTGTVYVSCRNSSVVLQRMDSVPSLTFRDAEVAKEDFSHCLCATAVMLKPGANAVPLQAKTEKRGSYALRQACIEMASMEFLQWLHLPVSYDVVCEEPTVFLTPDSDMLAGLPQHLDLVLNSGSHGIEDGVVIKMMSSAGLSLQVESGAVTILDQKETSMMLKLPGVAAFETLAIAMTAVADLAFSRSQKIMLYCPWSDSAPYELCVSLLSPFTVSHSLHTTGKRKFVQVVIHGECGERFSFERPSLAATATTTDGRAVDFTDLNIAGQVAVVSKDQNLSYIWSLEDESIEEVDNLELVFSVTYKWLSSKIEECSPRQCGYHFTLANFKTFYSVTSHVEPVSGTAFCRAGHMCRLHVDISMVTETTNVSLMYEVIADQTMWAVCGRTAGVVTISDAGQHQVSLDVMPLVGGYLPLPEVKLSKYIKAERTGSGDSGKAPSSPVDGLNPSSPILASTPRVGTSAKSSPVHLPVPRLEGFSSGQVYNRSQALQVHVLPASNTSLLETST</sequence>
<dbReference type="Pfam" id="PF23604">
    <property type="entry name" value="Ig_TRAPPC10"/>
    <property type="match status" value="1"/>
</dbReference>
<dbReference type="Gene3D" id="1.25.40.10">
    <property type="entry name" value="Tetratricopeptide repeat domain"/>
    <property type="match status" value="1"/>
</dbReference>
<comment type="subcellular location">
    <subcellularLocation>
        <location evidence="1">Golgi apparatus</location>
    </subcellularLocation>
</comment>
<proteinExistence type="predicted"/>
<dbReference type="GeneID" id="106811103"/>
<organism evidence="9 10">
    <name type="scientific">Priapulus caudatus</name>
    <name type="common">Priapulid worm</name>
    <dbReference type="NCBI Taxonomy" id="37621"/>
    <lineage>
        <taxon>Eukaryota</taxon>
        <taxon>Metazoa</taxon>
        <taxon>Ecdysozoa</taxon>
        <taxon>Scalidophora</taxon>
        <taxon>Priapulida</taxon>
        <taxon>Priapulimorpha</taxon>
        <taxon>Priapulimorphida</taxon>
        <taxon>Priapulidae</taxon>
        <taxon>Priapulus</taxon>
    </lineage>
</organism>
<feature type="domain" description="TRAPPC10 Ig-like" evidence="8">
    <location>
        <begin position="769"/>
        <end position="873"/>
    </location>
</feature>
<feature type="domain" description="Trafficking protein particle complex subunit 11" evidence="5">
    <location>
        <begin position="424"/>
        <end position="533"/>
    </location>
</feature>
<keyword evidence="3" id="KW-0333">Golgi apparatus</keyword>
<dbReference type="Proteomes" id="UP000695022">
    <property type="component" value="Unplaced"/>
</dbReference>
<evidence type="ECO:0000256" key="4">
    <source>
        <dbReference type="SAM" id="MobiDB-lite"/>
    </source>
</evidence>
<dbReference type="InterPro" id="IPR056917">
    <property type="entry name" value="Ig_TRAPPC10"/>
</dbReference>
<dbReference type="RefSeq" id="XP_014670122.1">
    <property type="nucleotide sequence ID" value="XM_014814636.1"/>
</dbReference>
<keyword evidence="2" id="KW-0813">Transport</keyword>
<protein>
    <submittedName>
        <fullName evidence="10">Trafficking protein particle complex subunit 10-like isoform X1</fullName>
    </submittedName>
</protein>
<dbReference type="InterPro" id="IPR022233">
    <property type="entry name" value="TRAPPC10/Trs130_C"/>
</dbReference>
<feature type="compositionally biased region" description="Low complexity" evidence="4">
    <location>
        <begin position="634"/>
        <end position="651"/>
    </location>
</feature>
<name>A0ABM1ED51_PRICU</name>
<feature type="region of interest" description="Disordered" evidence="4">
    <location>
        <begin position="614"/>
        <end position="661"/>
    </location>
</feature>
<evidence type="ECO:0000259" key="7">
    <source>
        <dbReference type="Pfam" id="PF23036"/>
    </source>
</evidence>
<evidence type="ECO:0000256" key="3">
    <source>
        <dbReference type="ARBA" id="ARBA00023034"/>
    </source>
</evidence>
<gene>
    <name evidence="10" type="primary">LOC106811103</name>
</gene>
<feature type="domain" description="TRAPPC10/Trs130 N-terminal" evidence="7">
    <location>
        <begin position="2"/>
        <end position="315"/>
    </location>
</feature>
<dbReference type="InterPro" id="IPR056913">
    <property type="entry name" value="TRAPPC10/Trs130_N"/>
</dbReference>
<dbReference type="InterPro" id="IPR045126">
    <property type="entry name" value="TRAPPC10/Trs130"/>
</dbReference>
<evidence type="ECO:0000256" key="1">
    <source>
        <dbReference type="ARBA" id="ARBA00004555"/>
    </source>
</evidence>
<keyword evidence="9" id="KW-1185">Reference proteome</keyword>
<dbReference type="Pfam" id="PF11817">
    <property type="entry name" value="Foie-gras_1"/>
    <property type="match status" value="1"/>
</dbReference>
<evidence type="ECO:0000259" key="5">
    <source>
        <dbReference type="Pfam" id="PF11817"/>
    </source>
</evidence>
<dbReference type="InterPro" id="IPR021773">
    <property type="entry name" value="TPC11"/>
</dbReference>
<evidence type="ECO:0000313" key="10">
    <source>
        <dbReference type="RefSeq" id="XP_014670122.1"/>
    </source>
</evidence>
<dbReference type="Pfam" id="PF12584">
    <property type="entry name" value="TRAPPC10"/>
    <property type="match status" value="1"/>
</dbReference>
<accession>A0ABM1ED51</accession>